<accession>A0ABS5PQJ9</accession>
<dbReference type="EMBL" id="JAHBCL010000020">
    <property type="protein sequence ID" value="MBS7527440.1"/>
    <property type="molecule type" value="Genomic_DNA"/>
</dbReference>
<feature type="DNA-binding region" description="H-T-H motif" evidence="2">
    <location>
        <begin position="29"/>
        <end position="48"/>
    </location>
</feature>
<keyword evidence="1 2" id="KW-0238">DNA-binding</keyword>
<feature type="domain" description="HTH tetR-type" evidence="3">
    <location>
        <begin position="6"/>
        <end position="66"/>
    </location>
</feature>
<dbReference type="Proteomes" id="UP000746471">
    <property type="component" value="Unassembled WGS sequence"/>
</dbReference>
<dbReference type="RefSeq" id="WP_213237300.1">
    <property type="nucleotide sequence ID" value="NZ_JAHBCL010000020.1"/>
</dbReference>
<dbReference type="InterPro" id="IPR050624">
    <property type="entry name" value="HTH-type_Tx_Regulator"/>
</dbReference>
<dbReference type="InterPro" id="IPR001647">
    <property type="entry name" value="HTH_TetR"/>
</dbReference>
<dbReference type="PANTHER" id="PTHR43479:SF11">
    <property type="entry name" value="ACREF_ENVCD OPERON REPRESSOR-RELATED"/>
    <property type="match status" value="1"/>
</dbReference>
<dbReference type="Pfam" id="PF00440">
    <property type="entry name" value="TetR_N"/>
    <property type="match status" value="1"/>
</dbReference>
<evidence type="ECO:0000259" key="3">
    <source>
        <dbReference type="PROSITE" id="PS50977"/>
    </source>
</evidence>
<dbReference type="InterPro" id="IPR009057">
    <property type="entry name" value="Homeodomain-like_sf"/>
</dbReference>
<evidence type="ECO:0000256" key="1">
    <source>
        <dbReference type="ARBA" id="ARBA00023125"/>
    </source>
</evidence>
<dbReference type="Gene3D" id="1.10.357.10">
    <property type="entry name" value="Tetracycline Repressor, domain 2"/>
    <property type="match status" value="1"/>
</dbReference>
<proteinExistence type="predicted"/>
<dbReference type="PROSITE" id="PS50977">
    <property type="entry name" value="HTH_TETR_2"/>
    <property type="match status" value="1"/>
</dbReference>
<sequence>MQYLKDDVRARIIDAALDEFAEKGFNNASMREIAQRAQITVGNIYRYFKNKEDLLKHCLSPLIEVIDAFVNRDYIAEMGISRHVEVREIIAVNITKLYTDFPREFYVLRNGLKGTLYNAYYDNVVQSVIAKMKRLSFSEMIAIDPMIYEIMARNQIEAIIYILEHAEPEDVERLVKQFFAVSFKVFK</sequence>
<dbReference type="PANTHER" id="PTHR43479">
    <property type="entry name" value="ACREF/ENVCD OPERON REPRESSOR-RELATED"/>
    <property type="match status" value="1"/>
</dbReference>
<dbReference type="InterPro" id="IPR023772">
    <property type="entry name" value="DNA-bd_HTH_TetR-type_CS"/>
</dbReference>
<organism evidence="4 5">
    <name type="scientific">Fusibacter paucivorans</name>
    <dbReference type="NCBI Taxonomy" id="76009"/>
    <lineage>
        <taxon>Bacteria</taxon>
        <taxon>Bacillati</taxon>
        <taxon>Bacillota</taxon>
        <taxon>Clostridia</taxon>
        <taxon>Eubacteriales</taxon>
        <taxon>Eubacteriales Family XII. Incertae Sedis</taxon>
        <taxon>Fusibacter</taxon>
    </lineage>
</organism>
<protein>
    <submittedName>
        <fullName evidence="4">TetR/AcrR family transcriptional regulator</fullName>
    </submittedName>
</protein>
<evidence type="ECO:0000313" key="5">
    <source>
        <dbReference type="Proteomes" id="UP000746471"/>
    </source>
</evidence>
<dbReference type="PRINTS" id="PR00455">
    <property type="entry name" value="HTHTETR"/>
</dbReference>
<evidence type="ECO:0000256" key="2">
    <source>
        <dbReference type="PROSITE-ProRule" id="PRU00335"/>
    </source>
</evidence>
<keyword evidence="5" id="KW-1185">Reference proteome</keyword>
<reference evidence="4 5" key="1">
    <citation type="submission" date="2021-05" db="EMBL/GenBank/DDBJ databases">
        <title>Fusibacter ferrireducens sp. nov., an anaerobic, sulfur- and Fe-reducing bacterium isolated from the mangrove sediment.</title>
        <authorList>
            <person name="Qiu D."/>
        </authorList>
    </citation>
    <scope>NUCLEOTIDE SEQUENCE [LARGE SCALE GENOMIC DNA]</scope>
    <source>
        <strain evidence="4 5">DSM 12116</strain>
    </source>
</reference>
<comment type="caution">
    <text evidence="4">The sequence shown here is derived from an EMBL/GenBank/DDBJ whole genome shotgun (WGS) entry which is preliminary data.</text>
</comment>
<dbReference type="SUPFAM" id="SSF46689">
    <property type="entry name" value="Homeodomain-like"/>
    <property type="match status" value="1"/>
</dbReference>
<gene>
    <name evidence="4" type="ORF">KHM83_12215</name>
</gene>
<dbReference type="PROSITE" id="PS01081">
    <property type="entry name" value="HTH_TETR_1"/>
    <property type="match status" value="1"/>
</dbReference>
<name>A0ABS5PQJ9_9FIRM</name>
<evidence type="ECO:0000313" key="4">
    <source>
        <dbReference type="EMBL" id="MBS7527440.1"/>
    </source>
</evidence>